<evidence type="ECO:0000313" key="2">
    <source>
        <dbReference type="Proteomes" id="UP000438476"/>
    </source>
</evidence>
<evidence type="ECO:0008006" key="3">
    <source>
        <dbReference type="Google" id="ProtNLM"/>
    </source>
</evidence>
<dbReference type="PROSITE" id="PS51257">
    <property type="entry name" value="PROKAR_LIPOPROTEIN"/>
    <property type="match status" value="1"/>
</dbReference>
<gene>
    <name evidence="1" type="ORF">GRI91_00210</name>
</gene>
<dbReference type="Proteomes" id="UP000438476">
    <property type="component" value="Unassembled WGS sequence"/>
</dbReference>
<reference evidence="1 2" key="1">
    <citation type="submission" date="2019-12" db="EMBL/GenBank/DDBJ databases">
        <title>Genomic-based taxomic classification of the family Erythrobacteraceae.</title>
        <authorList>
            <person name="Xu L."/>
        </authorList>
    </citation>
    <scope>NUCLEOTIDE SEQUENCE [LARGE SCALE GENOMIC DNA]</scope>
    <source>
        <strain evidence="1 2">LMG 29518</strain>
    </source>
</reference>
<name>A0A6I4T1G0_9SPHN</name>
<comment type="caution">
    <text evidence="1">The sequence shown here is derived from an EMBL/GenBank/DDBJ whole genome shotgun (WGS) entry which is preliminary data.</text>
</comment>
<protein>
    <recommendedName>
        <fullName evidence="3">Lipoprotein</fullName>
    </recommendedName>
</protein>
<dbReference type="EMBL" id="WTYT01000001">
    <property type="protein sequence ID" value="MXO64182.1"/>
    <property type="molecule type" value="Genomic_DNA"/>
</dbReference>
<dbReference type="AlphaFoldDB" id="A0A6I4T1G0"/>
<organism evidence="1 2">
    <name type="scientific">Altericroceibacterium endophyticum</name>
    <dbReference type="NCBI Taxonomy" id="1808508"/>
    <lineage>
        <taxon>Bacteria</taxon>
        <taxon>Pseudomonadati</taxon>
        <taxon>Pseudomonadota</taxon>
        <taxon>Alphaproteobacteria</taxon>
        <taxon>Sphingomonadales</taxon>
        <taxon>Erythrobacteraceae</taxon>
        <taxon>Altericroceibacterium</taxon>
    </lineage>
</organism>
<sequence length="295" mass="33020">MLPAKQALAILISLAVASCDASKGDVPEAPSFDLSYADAPIIPLPQNVRFFERPRMLAEMRQGEGPMPEIVLLERDPWGKVLGSESPRFALYSDGQVIYRTEDGFRSVRLKETELLSIKNSLSGADAPELYGGYRVVEATDQPDNRLLWYGDPPVFLSVYGSLDDQQVTSRLPTAVVKAFSTIRAFESARSEPWMPAEIEVMIWPYEYAPEPSIHWNEEWPDISAPSTIQRGDSYSLFLPSSEMGALESFLAQRNPKGAIEINGRKWAASYRIPFPGERLWMAPNSEVKDQSDEN</sequence>
<proteinExistence type="predicted"/>
<accession>A0A6I4T1G0</accession>
<keyword evidence="2" id="KW-1185">Reference proteome</keyword>
<evidence type="ECO:0000313" key="1">
    <source>
        <dbReference type="EMBL" id="MXO64182.1"/>
    </source>
</evidence>